<sequence>MDRIVILFPKMEEGKKIRDALIRNGYDVATVCTTGAQALNEMSLLDGGILISAYRLSDMFYTEIVECLPSNFDILLLLPKRAVQSYKEEGIMTLTMPLSVFELVNTIHMMLSKRYKMKKQRAKPKKRSEKEQKIINDAKALLMERNHMTEEEAHRYIQKCSMDTGTNLVETAEMITTLMSD</sequence>
<dbReference type="PROSITE" id="PS50921">
    <property type="entry name" value="ANTAR"/>
    <property type="match status" value="1"/>
</dbReference>
<name>A0A9D1JD14_9FIRM</name>
<organism evidence="2 3">
    <name type="scientific">Candidatus Fimimorpha faecalis</name>
    <dbReference type="NCBI Taxonomy" id="2840824"/>
    <lineage>
        <taxon>Bacteria</taxon>
        <taxon>Bacillati</taxon>
        <taxon>Bacillota</taxon>
        <taxon>Clostridia</taxon>
        <taxon>Eubacteriales</taxon>
        <taxon>Candidatus Fimimorpha</taxon>
    </lineage>
</organism>
<accession>A0A9D1JD14</accession>
<dbReference type="GO" id="GO:0003723">
    <property type="term" value="F:RNA binding"/>
    <property type="evidence" value="ECO:0007669"/>
    <property type="project" value="InterPro"/>
</dbReference>
<dbReference type="Proteomes" id="UP000824201">
    <property type="component" value="Unassembled WGS sequence"/>
</dbReference>
<evidence type="ECO:0000313" key="2">
    <source>
        <dbReference type="EMBL" id="HIR88708.1"/>
    </source>
</evidence>
<dbReference type="InterPro" id="IPR005561">
    <property type="entry name" value="ANTAR"/>
</dbReference>
<reference evidence="2" key="1">
    <citation type="submission" date="2020-10" db="EMBL/GenBank/DDBJ databases">
        <authorList>
            <person name="Gilroy R."/>
        </authorList>
    </citation>
    <scope>NUCLEOTIDE SEQUENCE</scope>
    <source>
        <strain evidence="2">ChiW13-3771</strain>
    </source>
</reference>
<dbReference type="SMART" id="SM01012">
    <property type="entry name" value="ANTAR"/>
    <property type="match status" value="1"/>
</dbReference>
<dbReference type="InterPro" id="IPR036388">
    <property type="entry name" value="WH-like_DNA-bd_sf"/>
</dbReference>
<evidence type="ECO:0000259" key="1">
    <source>
        <dbReference type="PROSITE" id="PS50921"/>
    </source>
</evidence>
<dbReference type="Gene3D" id="1.10.10.10">
    <property type="entry name" value="Winged helix-like DNA-binding domain superfamily/Winged helix DNA-binding domain"/>
    <property type="match status" value="1"/>
</dbReference>
<dbReference type="Pfam" id="PF03861">
    <property type="entry name" value="ANTAR"/>
    <property type="match status" value="1"/>
</dbReference>
<gene>
    <name evidence="2" type="ORF">IAC96_07135</name>
</gene>
<proteinExistence type="predicted"/>
<comment type="caution">
    <text evidence="2">The sequence shown here is derived from an EMBL/GenBank/DDBJ whole genome shotgun (WGS) entry which is preliminary data.</text>
</comment>
<dbReference type="AlphaFoldDB" id="A0A9D1JD14"/>
<reference evidence="2" key="2">
    <citation type="journal article" date="2021" name="PeerJ">
        <title>Extensive microbial diversity within the chicken gut microbiome revealed by metagenomics and culture.</title>
        <authorList>
            <person name="Gilroy R."/>
            <person name="Ravi A."/>
            <person name="Getino M."/>
            <person name="Pursley I."/>
            <person name="Horton D.L."/>
            <person name="Alikhan N.F."/>
            <person name="Baker D."/>
            <person name="Gharbi K."/>
            <person name="Hall N."/>
            <person name="Watson M."/>
            <person name="Adriaenssens E.M."/>
            <person name="Foster-Nyarko E."/>
            <person name="Jarju S."/>
            <person name="Secka A."/>
            <person name="Antonio M."/>
            <person name="Oren A."/>
            <person name="Chaudhuri R.R."/>
            <person name="La Ragione R."/>
            <person name="Hildebrand F."/>
            <person name="Pallen M.J."/>
        </authorList>
    </citation>
    <scope>NUCLEOTIDE SEQUENCE</scope>
    <source>
        <strain evidence="2">ChiW13-3771</strain>
    </source>
</reference>
<dbReference type="InterPro" id="IPR011006">
    <property type="entry name" value="CheY-like_superfamily"/>
</dbReference>
<dbReference type="SUPFAM" id="SSF52172">
    <property type="entry name" value="CheY-like"/>
    <property type="match status" value="1"/>
</dbReference>
<dbReference type="EMBL" id="DVHN01000082">
    <property type="protein sequence ID" value="HIR88708.1"/>
    <property type="molecule type" value="Genomic_DNA"/>
</dbReference>
<feature type="domain" description="ANTAR" evidence="1">
    <location>
        <begin position="115"/>
        <end position="176"/>
    </location>
</feature>
<evidence type="ECO:0000313" key="3">
    <source>
        <dbReference type="Proteomes" id="UP000824201"/>
    </source>
</evidence>
<protein>
    <submittedName>
        <fullName evidence="2">ANTAR domain-containing protein</fullName>
    </submittedName>
</protein>